<comment type="subcellular location">
    <subcellularLocation>
        <location evidence="1 7">Cell membrane</location>
        <topology evidence="1 7">Multi-pass membrane protein</topology>
    </subcellularLocation>
</comment>
<dbReference type="EMBL" id="JANQBD010000006">
    <property type="protein sequence ID" value="MCR8631616.1"/>
    <property type="molecule type" value="Genomic_DNA"/>
</dbReference>
<evidence type="ECO:0000256" key="4">
    <source>
        <dbReference type="ARBA" id="ARBA00022692"/>
    </source>
</evidence>
<comment type="similarity">
    <text evidence="7">Belongs to the binding-protein-dependent transport system permease family.</text>
</comment>
<feature type="transmembrane region" description="Helical" evidence="7">
    <location>
        <begin position="134"/>
        <end position="158"/>
    </location>
</feature>
<name>A0ABT1YEJ7_9BACL</name>
<feature type="domain" description="ABC transmembrane type-1" evidence="8">
    <location>
        <begin position="97"/>
        <end position="313"/>
    </location>
</feature>
<protein>
    <submittedName>
        <fullName evidence="9">ABC transporter permease subunit</fullName>
    </submittedName>
</protein>
<accession>A0ABT1YEJ7</accession>
<dbReference type="PANTHER" id="PTHR43227:SF11">
    <property type="entry name" value="BLL4140 PROTEIN"/>
    <property type="match status" value="1"/>
</dbReference>
<dbReference type="Pfam" id="PF00528">
    <property type="entry name" value="BPD_transp_1"/>
    <property type="match status" value="1"/>
</dbReference>
<keyword evidence="3" id="KW-1003">Cell membrane</keyword>
<evidence type="ECO:0000313" key="10">
    <source>
        <dbReference type="Proteomes" id="UP001300012"/>
    </source>
</evidence>
<evidence type="ECO:0000256" key="6">
    <source>
        <dbReference type="ARBA" id="ARBA00023136"/>
    </source>
</evidence>
<keyword evidence="10" id="KW-1185">Reference proteome</keyword>
<feature type="transmembrane region" description="Helical" evidence="7">
    <location>
        <begin position="292"/>
        <end position="313"/>
    </location>
</feature>
<dbReference type="RefSeq" id="WP_258213208.1">
    <property type="nucleotide sequence ID" value="NZ_JANQBD010000006.1"/>
</dbReference>
<dbReference type="PANTHER" id="PTHR43227">
    <property type="entry name" value="BLL4140 PROTEIN"/>
    <property type="match status" value="1"/>
</dbReference>
<keyword evidence="4 7" id="KW-0812">Transmembrane</keyword>
<evidence type="ECO:0000256" key="2">
    <source>
        <dbReference type="ARBA" id="ARBA00022448"/>
    </source>
</evidence>
<dbReference type="CDD" id="cd06261">
    <property type="entry name" value="TM_PBP2"/>
    <property type="match status" value="1"/>
</dbReference>
<sequence>MKSNETVLMEATVPKARRIPTGLRSKEIRKRILGDRHLYIMLVPFVLWYLIFLYKPMYGLQIAFKEYSLFKGISGSPWVGLDNFREFFAGPYFFRNLKNTVLISLYGLIFAFPIPIALALLFNEAKNMIFRKFVQTFTYLPHFISSVVVAGIVTNLLAPSNGLVNILLDRFGLDKIYFLTIPDYFRTIYIGTFDIWKEAGFNSIIYIAALAGVNPTLYEAAVIDGANRWRQTWHVTLPGIMPTIAVMLILKIGQMMDVSFENIILMYQPATYETSDVISTYVYRAGLLEGRYGLATAVGVFNAAVSVVLVYMANRFSKKRTETGLW</sequence>
<dbReference type="InterPro" id="IPR035906">
    <property type="entry name" value="MetI-like_sf"/>
</dbReference>
<dbReference type="SUPFAM" id="SSF161098">
    <property type="entry name" value="MetI-like"/>
    <property type="match status" value="1"/>
</dbReference>
<keyword evidence="6 7" id="KW-0472">Membrane</keyword>
<keyword evidence="2 7" id="KW-0813">Transport</keyword>
<keyword evidence="5 7" id="KW-1133">Transmembrane helix</keyword>
<organism evidence="9 10">
    <name type="scientific">Paenibacillus radicis</name>
    <name type="common">ex Xue et al. 2023</name>
    <dbReference type="NCBI Taxonomy" id="2972489"/>
    <lineage>
        <taxon>Bacteria</taxon>
        <taxon>Bacillati</taxon>
        <taxon>Bacillota</taxon>
        <taxon>Bacilli</taxon>
        <taxon>Bacillales</taxon>
        <taxon>Paenibacillaceae</taxon>
        <taxon>Paenibacillus</taxon>
    </lineage>
</organism>
<dbReference type="PROSITE" id="PS50928">
    <property type="entry name" value="ABC_TM1"/>
    <property type="match status" value="1"/>
</dbReference>
<evidence type="ECO:0000256" key="1">
    <source>
        <dbReference type="ARBA" id="ARBA00004651"/>
    </source>
</evidence>
<evidence type="ECO:0000313" key="9">
    <source>
        <dbReference type="EMBL" id="MCR8631616.1"/>
    </source>
</evidence>
<dbReference type="InterPro" id="IPR050809">
    <property type="entry name" value="UgpAE/MalFG_permease"/>
</dbReference>
<feature type="transmembrane region" description="Helical" evidence="7">
    <location>
        <begin position="38"/>
        <end position="54"/>
    </location>
</feature>
<reference evidence="9 10" key="1">
    <citation type="submission" date="2022-08" db="EMBL/GenBank/DDBJ databases">
        <title>Paenibacillus endoradicis sp. nov., Paenibacillus radicibacter sp. nov and Paenibacillus pararadicis sp. nov., three cold-adapted plant growth-promoting bacteria isolated from root of Larix gmelinii in Great Khingan.</title>
        <authorList>
            <person name="Xue H."/>
        </authorList>
    </citation>
    <scope>NUCLEOTIDE SEQUENCE [LARGE SCALE GENOMIC DNA]</scope>
    <source>
        <strain evidence="9 10">N5-1-1-5</strain>
    </source>
</reference>
<evidence type="ECO:0000259" key="8">
    <source>
        <dbReference type="PROSITE" id="PS50928"/>
    </source>
</evidence>
<dbReference type="Gene3D" id="1.10.3720.10">
    <property type="entry name" value="MetI-like"/>
    <property type="match status" value="1"/>
</dbReference>
<evidence type="ECO:0000256" key="3">
    <source>
        <dbReference type="ARBA" id="ARBA00022475"/>
    </source>
</evidence>
<feature type="transmembrane region" description="Helical" evidence="7">
    <location>
        <begin position="101"/>
        <end position="122"/>
    </location>
</feature>
<gene>
    <name evidence="9" type="ORF">NV381_10420</name>
</gene>
<comment type="caution">
    <text evidence="9">The sequence shown here is derived from an EMBL/GenBank/DDBJ whole genome shotgun (WGS) entry which is preliminary data.</text>
</comment>
<feature type="transmembrane region" description="Helical" evidence="7">
    <location>
        <begin position="235"/>
        <end position="253"/>
    </location>
</feature>
<dbReference type="InterPro" id="IPR000515">
    <property type="entry name" value="MetI-like"/>
</dbReference>
<evidence type="ECO:0000256" key="7">
    <source>
        <dbReference type="RuleBase" id="RU363032"/>
    </source>
</evidence>
<evidence type="ECO:0000256" key="5">
    <source>
        <dbReference type="ARBA" id="ARBA00022989"/>
    </source>
</evidence>
<feature type="transmembrane region" description="Helical" evidence="7">
    <location>
        <begin position="204"/>
        <end position="223"/>
    </location>
</feature>
<dbReference type="Proteomes" id="UP001300012">
    <property type="component" value="Unassembled WGS sequence"/>
</dbReference>
<proteinExistence type="inferred from homology"/>